<dbReference type="EMBL" id="JBICBT010001214">
    <property type="protein sequence ID" value="KAL3078070.1"/>
    <property type="molecule type" value="Genomic_DNA"/>
</dbReference>
<dbReference type="Proteomes" id="UP001620626">
    <property type="component" value="Unassembled WGS sequence"/>
</dbReference>
<name>A0ABD2IKH7_9BILA</name>
<evidence type="ECO:0000313" key="3">
    <source>
        <dbReference type="Proteomes" id="UP001620626"/>
    </source>
</evidence>
<organism evidence="2 3">
    <name type="scientific">Heterodera trifolii</name>
    <dbReference type="NCBI Taxonomy" id="157864"/>
    <lineage>
        <taxon>Eukaryota</taxon>
        <taxon>Metazoa</taxon>
        <taxon>Ecdysozoa</taxon>
        <taxon>Nematoda</taxon>
        <taxon>Chromadorea</taxon>
        <taxon>Rhabditida</taxon>
        <taxon>Tylenchina</taxon>
        <taxon>Tylenchomorpha</taxon>
        <taxon>Tylenchoidea</taxon>
        <taxon>Heteroderidae</taxon>
        <taxon>Heteroderinae</taxon>
        <taxon>Heterodera</taxon>
    </lineage>
</organism>
<sequence length="142" mass="15384">MKVIGYALGFTQLVSKIGHIWPLKMAYIHCEEGSQSSRNSDSERSRKSNKKMIARTLPTPSPAIRRAFRSAEAVIRGFQLGVGQSDQLVLLMIGLLPVKGIARPARGTEEKQKGTKGDASKRLEAITNAVVATGPANQTKPN</sequence>
<reference evidence="2 3" key="1">
    <citation type="submission" date="2024-10" db="EMBL/GenBank/DDBJ databases">
        <authorList>
            <person name="Kim D."/>
        </authorList>
    </citation>
    <scope>NUCLEOTIDE SEQUENCE [LARGE SCALE GENOMIC DNA]</scope>
    <source>
        <strain evidence="2">BH-2024</strain>
    </source>
</reference>
<protein>
    <submittedName>
        <fullName evidence="2">Uncharacterized protein</fullName>
    </submittedName>
</protein>
<keyword evidence="3" id="KW-1185">Reference proteome</keyword>
<comment type="caution">
    <text evidence="2">The sequence shown here is derived from an EMBL/GenBank/DDBJ whole genome shotgun (WGS) entry which is preliminary data.</text>
</comment>
<evidence type="ECO:0000256" key="1">
    <source>
        <dbReference type="SAM" id="MobiDB-lite"/>
    </source>
</evidence>
<proteinExistence type="predicted"/>
<gene>
    <name evidence="2" type="ORF">niasHT_036953</name>
</gene>
<dbReference type="AlphaFoldDB" id="A0ABD2IKH7"/>
<accession>A0ABD2IKH7</accession>
<feature type="region of interest" description="Disordered" evidence="1">
    <location>
        <begin position="33"/>
        <end position="59"/>
    </location>
</feature>
<evidence type="ECO:0000313" key="2">
    <source>
        <dbReference type="EMBL" id="KAL3078070.1"/>
    </source>
</evidence>